<gene>
    <name evidence="1" type="ORF">CHYS00102_LOCUS24899</name>
</gene>
<dbReference type="EMBL" id="HBFR01034074">
    <property type="protein sequence ID" value="CAD8897685.1"/>
    <property type="molecule type" value="Transcribed_RNA"/>
</dbReference>
<accession>A0A7S1BV23</accession>
<protein>
    <submittedName>
        <fullName evidence="1">Uncharacterized protein</fullName>
    </submittedName>
</protein>
<proteinExistence type="predicted"/>
<name>A0A7S1BV23_9STRA</name>
<reference evidence="1" key="1">
    <citation type="submission" date="2021-01" db="EMBL/GenBank/DDBJ databases">
        <authorList>
            <person name="Corre E."/>
            <person name="Pelletier E."/>
            <person name="Niang G."/>
            <person name="Scheremetjew M."/>
            <person name="Finn R."/>
            <person name="Kale V."/>
            <person name="Holt S."/>
            <person name="Cochrane G."/>
            <person name="Meng A."/>
            <person name="Brown T."/>
            <person name="Cohen L."/>
        </authorList>
    </citation>
    <scope>NUCLEOTIDE SEQUENCE</scope>
    <source>
        <strain evidence="1">308</strain>
    </source>
</reference>
<dbReference type="AlphaFoldDB" id="A0A7S1BV23"/>
<sequence>MDWILVELNSNHKYEVEHIFAISVSVVYHSSTHSPRRISLELVQTIRTVQTVISHHTVAIVATVTSIQCLGYDIENIAASLWGKSSVWFLFFTGNRFRN</sequence>
<evidence type="ECO:0000313" key="1">
    <source>
        <dbReference type="EMBL" id="CAD8897685.1"/>
    </source>
</evidence>
<organism evidence="1">
    <name type="scientific">Corethron hystrix</name>
    <dbReference type="NCBI Taxonomy" id="216773"/>
    <lineage>
        <taxon>Eukaryota</taxon>
        <taxon>Sar</taxon>
        <taxon>Stramenopiles</taxon>
        <taxon>Ochrophyta</taxon>
        <taxon>Bacillariophyta</taxon>
        <taxon>Coscinodiscophyceae</taxon>
        <taxon>Corethrophycidae</taxon>
        <taxon>Corethrales</taxon>
        <taxon>Corethraceae</taxon>
        <taxon>Corethron</taxon>
    </lineage>
</organism>